<dbReference type="Proteomes" id="UP001197093">
    <property type="component" value="Unassembled WGS sequence"/>
</dbReference>
<dbReference type="Gene3D" id="3.30.559.10">
    <property type="entry name" value="Chloramphenicol acetyltransferase-like domain"/>
    <property type="match status" value="2"/>
</dbReference>
<dbReference type="PANTHER" id="PTHR11941:SF171">
    <property type="entry name" value="SD19268P"/>
    <property type="match status" value="1"/>
</dbReference>
<keyword evidence="3" id="KW-0456">Lyase</keyword>
<dbReference type="Pfam" id="PF22664">
    <property type="entry name" value="TRI-like_N"/>
    <property type="match status" value="1"/>
</dbReference>
<dbReference type="InterPro" id="IPR014748">
    <property type="entry name" value="Enoyl-CoA_hydra_C"/>
</dbReference>
<accession>A0AAD4HTD5</accession>
<name>A0AAD4HTD5_9PEZI</name>
<dbReference type="AlphaFoldDB" id="A0AAD4HTD5"/>
<dbReference type="InterPro" id="IPR029045">
    <property type="entry name" value="ClpP/crotonase-like_dom_sf"/>
</dbReference>
<dbReference type="Gene3D" id="1.10.12.10">
    <property type="entry name" value="Lyase 2-enoyl-coa Hydratase, Chain A, domain 2"/>
    <property type="match status" value="1"/>
</dbReference>
<dbReference type="Pfam" id="PF00378">
    <property type="entry name" value="ECH_1"/>
    <property type="match status" value="1"/>
</dbReference>
<evidence type="ECO:0000313" key="8">
    <source>
        <dbReference type="Proteomes" id="UP001197093"/>
    </source>
</evidence>
<evidence type="ECO:0000256" key="4">
    <source>
        <dbReference type="RuleBase" id="RU003707"/>
    </source>
</evidence>
<sequence>MESTFTVPERIVDCLHIAFHHTIQRAPFLAGSIVPFPPEEGGRPWLRNLIPQGAARLHIKDLSNRLRFDDLERHGFAQHLLKAEELCPLPEVAYVSDDPVDVCQMQANFVAGGLLFVVSIIHIAADGRGVTEVIKIFSDAFRKAQAAEIGRPLKERDDVYRSDRTLLVSGHGVPGAIENHAAWTSSPVNTHSQIVNVESACRTFRISARALSDAKRAVSASLQNPEDWISTNDVISALIWRSIMVARHRAGLLADGATTHVAQPLDCRSHLGLPEPYFGNVLYMTRTSLPLAVLQDGNQGLAAAARALRVEINAMTADKFTDLVGYAERTEQQSHTRLNILEELPTGGIILTSHFKFALHELDFGPLLGGHMKALRLPARGTMAGAVIVMPRLPDGSCEFMITEQKSTIACLLEDDLFCRLTGEETVIPAAAADGMVEETVSGPEDELGVGRRPPPGMKRTDGQVEDMISPALLLPQSRDTIHAPPPAVLPTLDFCPAGNTKKLSTLLVTEMNAPHVGSIRIIQLNRPRSKNAISRQMLQELSEEVEGLHTERTAVGGGGARALVLASAVDGIFCAGADLVERRSMTAAETHDFLGRLRMLFARLAALPVPSIACVSGPALGGGFELALCCHLRVFASNAVVGLPETRLGIIPGAGGTYRLPRIVGLPRALDMVLTGRRMAAHEAAAMGLCNRLVTSAVDTDLALAAQAERAIALSTGIALAEEIAKGGPVAVRAAVAALACSCEAVENAAYESVLGTKDRSEGLLAFGEKREPVFIGE</sequence>
<dbReference type="InterPro" id="IPR001753">
    <property type="entry name" value="Enoyl-CoA_hydra/iso"/>
</dbReference>
<dbReference type="CDD" id="cd06558">
    <property type="entry name" value="crotonase-like"/>
    <property type="match status" value="1"/>
</dbReference>
<dbReference type="InterPro" id="IPR023213">
    <property type="entry name" value="CAT-like_dom_sf"/>
</dbReference>
<dbReference type="GO" id="GO:0016829">
    <property type="term" value="F:lyase activity"/>
    <property type="evidence" value="ECO:0007669"/>
    <property type="project" value="UniProtKB-KW"/>
</dbReference>
<organism evidence="7 8">
    <name type="scientific">Staphylotrichum longicolle</name>
    <dbReference type="NCBI Taxonomy" id="669026"/>
    <lineage>
        <taxon>Eukaryota</taxon>
        <taxon>Fungi</taxon>
        <taxon>Dikarya</taxon>
        <taxon>Ascomycota</taxon>
        <taxon>Pezizomycotina</taxon>
        <taxon>Sordariomycetes</taxon>
        <taxon>Sordariomycetidae</taxon>
        <taxon>Sordariales</taxon>
        <taxon>Chaetomiaceae</taxon>
        <taxon>Staphylotrichum</taxon>
    </lineage>
</organism>
<dbReference type="FunFam" id="3.90.226.10:FF:000009">
    <property type="entry name" value="Carnitinyl-CoA dehydratase"/>
    <property type="match status" value="1"/>
</dbReference>
<evidence type="ECO:0000256" key="1">
    <source>
        <dbReference type="ARBA" id="ARBA00005254"/>
    </source>
</evidence>
<dbReference type="GO" id="GO:0016740">
    <property type="term" value="F:transferase activity"/>
    <property type="evidence" value="ECO:0007669"/>
    <property type="project" value="UniProtKB-KW"/>
</dbReference>
<feature type="region of interest" description="Disordered" evidence="5">
    <location>
        <begin position="440"/>
        <end position="463"/>
    </location>
</feature>
<comment type="caution">
    <text evidence="7">The sequence shown here is derived from an EMBL/GenBank/DDBJ whole genome shotgun (WGS) entry which is preliminary data.</text>
</comment>
<evidence type="ECO:0000256" key="2">
    <source>
        <dbReference type="ARBA" id="ARBA00022679"/>
    </source>
</evidence>
<dbReference type="InterPro" id="IPR018376">
    <property type="entry name" value="Enoyl-CoA_hyd/isom_CS"/>
</dbReference>
<keyword evidence="2" id="KW-0808">Transferase</keyword>
<keyword evidence="8" id="KW-1185">Reference proteome</keyword>
<dbReference type="PROSITE" id="PS00166">
    <property type="entry name" value="ENOYL_COA_HYDRATASE"/>
    <property type="match status" value="1"/>
</dbReference>
<dbReference type="GO" id="GO:0006635">
    <property type="term" value="P:fatty acid beta-oxidation"/>
    <property type="evidence" value="ECO:0007669"/>
    <property type="project" value="TreeGrafter"/>
</dbReference>
<feature type="domain" description="Trichothecene 3-O-acetyltransferase-like N-terminal" evidence="6">
    <location>
        <begin position="9"/>
        <end position="140"/>
    </location>
</feature>
<dbReference type="InterPro" id="IPR054710">
    <property type="entry name" value="Tri101-like_N"/>
</dbReference>
<dbReference type="GO" id="GO:0005739">
    <property type="term" value="C:mitochondrion"/>
    <property type="evidence" value="ECO:0007669"/>
    <property type="project" value="TreeGrafter"/>
</dbReference>
<gene>
    <name evidence="7" type="ORF">NEMBOFW57_009360</name>
</gene>
<dbReference type="Gene3D" id="3.90.226.10">
    <property type="entry name" value="2-enoyl-CoA Hydratase, Chain A, domain 1"/>
    <property type="match status" value="1"/>
</dbReference>
<evidence type="ECO:0000256" key="3">
    <source>
        <dbReference type="ARBA" id="ARBA00023239"/>
    </source>
</evidence>
<comment type="similarity">
    <text evidence="1 4">Belongs to the enoyl-CoA hydratase/isomerase family.</text>
</comment>
<evidence type="ECO:0000259" key="6">
    <source>
        <dbReference type="Pfam" id="PF22664"/>
    </source>
</evidence>
<dbReference type="SUPFAM" id="SSF52096">
    <property type="entry name" value="ClpP/crotonase"/>
    <property type="match status" value="1"/>
</dbReference>
<reference evidence="7" key="1">
    <citation type="submission" date="2023-02" db="EMBL/GenBank/DDBJ databases">
        <authorList>
            <person name="Palmer J.M."/>
        </authorList>
    </citation>
    <scope>NUCLEOTIDE SEQUENCE</scope>
    <source>
        <strain evidence="7">FW57</strain>
    </source>
</reference>
<evidence type="ECO:0000313" key="7">
    <source>
        <dbReference type="EMBL" id="KAG7284749.1"/>
    </source>
</evidence>
<dbReference type="EMBL" id="JAHCVI010000005">
    <property type="protein sequence ID" value="KAG7284749.1"/>
    <property type="molecule type" value="Genomic_DNA"/>
</dbReference>
<proteinExistence type="inferred from homology"/>
<evidence type="ECO:0000256" key="5">
    <source>
        <dbReference type="SAM" id="MobiDB-lite"/>
    </source>
</evidence>
<protein>
    <recommendedName>
        <fullName evidence="6">Trichothecene 3-O-acetyltransferase-like N-terminal domain-containing protein</fullName>
    </recommendedName>
</protein>
<dbReference type="PANTHER" id="PTHR11941">
    <property type="entry name" value="ENOYL-COA HYDRATASE-RELATED"/>
    <property type="match status" value="1"/>
</dbReference>